<keyword evidence="2" id="KW-1185">Reference proteome</keyword>
<reference evidence="2" key="1">
    <citation type="submission" date="2022-10" db="EMBL/GenBank/DDBJ databases">
        <title>Genome assembly of Pristionchus species.</title>
        <authorList>
            <person name="Yoshida K."/>
            <person name="Sommer R.J."/>
        </authorList>
    </citation>
    <scope>NUCLEOTIDE SEQUENCE [LARGE SCALE GENOMIC DNA]</scope>
    <source>
        <strain evidence="2">RS5460</strain>
    </source>
</reference>
<accession>A0AAN5CS28</accession>
<gene>
    <name evidence="1" type="ORF">PMAYCL1PPCAC_19793</name>
</gene>
<comment type="caution">
    <text evidence="1">The sequence shown here is derived from an EMBL/GenBank/DDBJ whole genome shotgun (WGS) entry which is preliminary data.</text>
</comment>
<dbReference type="EMBL" id="BTRK01000004">
    <property type="protein sequence ID" value="GMR49598.1"/>
    <property type="molecule type" value="Genomic_DNA"/>
</dbReference>
<dbReference type="Proteomes" id="UP001328107">
    <property type="component" value="Unassembled WGS sequence"/>
</dbReference>
<sequence>IIMQYLFSEYHTLQLCTFMEPFSCLQLFVKCPGKRRRRTSLSESSSHTDDFPSQWFENVQHLVTVQVNAERTLIRNRLPADGIVEALSDHLISSMNFRARMNRESLLIVDDCNVW</sequence>
<organism evidence="1 2">
    <name type="scientific">Pristionchus mayeri</name>
    <dbReference type="NCBI Taxonomy" id="1317129"/>
    <lineage>
        <taxon>Eukaryota</taxon>
        <taxon>Metazoa</taxon>
        <taxon>Ecdysozoa</taxon>
        <taxon>Nematoda</taxon>
        <taxon>Chromadorea</taxon>
        <taxon>Rhabditida</taxon>
        <taxon>Rhabditina</taxon>
        <taxon>Diplogasteromorpha</taxon>
        <taxon>Diplogasteroidea</taxon>
        <taxon>Neodiplogasteridae</taxon>
        <taxon>Pristionchus</taxon>
    </lineage>
</organism>
<feature type="non-terminal residue" evidence="1">
    <location>
        <position position="1"/>
    </location>
</feature>
<protein>
    <submittedName>
        <fullName evidence="1">Uncharacterized protein</fullName>
    </submittedName>
</protein>
<feature type="non-terminal residue" evidence="1">
    <location>
        <position position="115"/>
    </location>
</feature>
<evidence type="ECO:0000313" key="1">
    <source>
        <dbReference type="EMBL" id="GMR49598.1"/>
    </source>
</evidence>
<name>A0AAN5CS28_9BILA</name>
<proteinExistence type="predicted"/>
<dbReference type="AlphaFoldDB" id="A0AAN5CS28"/>
<evidence type="ECO:0000313" key="2">
    <source>
        <dbReference type="Proteomes" id="UP001328107"/>
    </source>
</evidence>